<feature type="region of interest" description="Disordered" evidence="1">
    <location>
        <begin position="768"/>
        <end position="811"/>
    </location>
</feature>
<proteinExistence type="predicted"/>
<evidence type="ECO:0000256" key="1">
    <source>
        <dbReference type="SAM" id="MobiDB-lite"/>
    </source>
</evidence>
<dbReference type="Proteomes" id="UP000007151">
    <property type="component" value="Unassembled WGS sequence"/>
</dbReference>
<feature type="compositionally biased region" description="Basic and acidic residues" evidence="1">
    <location>
        <begin position="685"/>
        <end position="694"/>
    </location>
</feature>
<feature type="compositionally biased region" description="Low complexity" evidence="1">
    <location>
        <begin position="802"/>
        <end position="811"/>
    </location>
</feature>
<evidence type="ECO:0000313" key="2">
    <source>
        <dbReference type="EMBL" id="OWR54259.1"/>
    </source>
</evidence>
<organism evidence="2 3">
    <name type="scientific">Danaus plexippus plexippus</name>
    <dbReference type="NCBI Taxonomy" id="278856"/>
    <lineage>
        <taxon>Eukaryota</taxon>
        <taxon>Metazoa</taxon>
        <taxon>Ecdysozoa</taxon>
        <taxon>Arthropoda</taxon>
        <taxon>Hexapoda</taxon>
        <taxon>Insecta</taxon>
        <taxon>Pterygota</taxon>
        <taxon>Neoptera</taxon>
        <taxon>Endopterygota</taxon>
        <taxon>Lepidoptera</taxon>
        <taxon>Glossata</taxon>
        <taxon>Ditrysia</taxon>
        <taxon>Papilionoidea</taxon>
        <taxon>Nymphalidae</taxon>
        <taxon>Danainae</taxon>
        <taxon>Danaini</taxon>
        <taxon>Danaina</taxon>
        <taxon>Danaus</taxon>
        <taxon>Danaus</taxon>
    </lineage>
</organism>
<feature type="compositionally biased region" description="Polar residues" evidence="1">
    <location>
        <begin position="555"/>
        <end position="564"/>
    </location>
</feature>
<feature type="region of interest" description="Disordered" evidence="1">
    <location>
        <begin position="829"/>
        <end position="886"/>
    </location>
</feature>
<reference evidence="2 3" key="1">
    <citation type="journal article" date="2011" name="Cell">
        <title>The monarch butterfly genome yields insights into long-distance migration.</title>
        <authorList>
            <person name="Zhan S."/>
            <person name="Merlin C."/>
            <person name="Boore J.L."/>
            <person name="Reppert S.M."/>
        </authorList>
    </citation>
    <scope>NUCLEOTIDE SEQUENCE [LARGE SCALE GENOMIC DNA]</scope>
    <source>
        <strain evidence="2">F-2</strain>
    </source>
</reference>
<accession>A0A212FKN8</accession>
<feature type="compositionally biased region" description="Acidic residues" evidence="1">
    <location>
        <begin position="532"/>
        <end position="544"/>
    </location>
</feature>
<sequence>MEIVVYLLLIARSVEEDPRAAVSHQQVRSARDNYPVDRYLVESSKTIEKVSIIDNDIWNPEPMMRPEDELILRKLHDMLRTTADDLKTLSGELAKHHEPGDRLVNSLPTPLDEEYNERIRIQEIVNAKFHGYKLVNSTPSAPKILQKDLLKEAIEANASKSKTKLVDTSVQVKFTPTLKKQTVKKKLGISRTETLQIDGKPKDEIKSSFKQNRTLRNSLSSVAYNELTHHVEPKITTSSSQKALQIQEMPSINIRSELTTQKVLQLDIYPDTEEIPSHARQNNALVVTMQHEPEPTLRCDRKNTFVHVPRTSTATQQIYDQPTVRKVSKMSPHESGDSTNNINTYLRRREARRRQVQTTPETETDAQEKSKNNNLKKASRRRDTRLDQWKTKLNAVYGKTKGAYKAKKPQACDKNVANESVSPRGSLKTEYIPYSKLTLGGVNVRDIEKKICNVPDKNIIISPILDKILSRENSFHNESPRVIKTNKILTSSDENLLQEVIDIESQVTSTLSKEINTQKSENGENIAKDNMDSDVYEEDFEDKTEEERSEANEPASAQEQASNNKTKDEELNNSDETSHNKTYTKTINLSFKSSVDVLEYVHSVDTQDIGTQSNGSGKIAPKETQTSPRTARADLRPIHNDLWPTIDPHNEVGRLFDLEKDFIKKVILEEYSDLFTKNTNNPSTSRREPDDDRNTAASTKITQTSPTHVKSVMTSPTRTKTRTTSPFALSLKVDQHTSPLAVVCREEHLKLQMGDEELDISVNLSSPRFSLRLPRPSTESLPNTERNEKEPEKIYAKKNIPSSSSSAIEDYSSDVSSFGEISHKFKRRLRKSRIPSISEMSSASSMSSRSSAAPPLRSEGELSLGQIIKRKGKNSRSEGEMSLGRL</sequence>
<feature type="compositionally biased region" description="Low complexity" evidence="1">
    <location>
        <begin position="714"/>
        <end position="723"/>
    </location>
</feature>
<feature type="compositionally biased region" description="Polar residues" evidence="1">
    <location>
        <begin position="695"/>
        <end position="708"/>
    </location>
</feature>
<protein>
    <submittedName>
        <fullName evidence="2">Uncharacterized protein</fullName>
    </submittedName>
</protein>
<feature type="region of interest" description="Disordered" evidence="1">
    <location>
        <begin position="514"/>
        <end position="581"/>
    </location>
</feature>
<evidence type="ECO:0000313" key="3">
    <source>
        <dbReference type="Proteomes" id="UP000007151"/>
    </source>
</evidence>
<dbReference type="EMBL" id="AGBW02008030">
    <property type="protein sequence ID" value="OWR54259.1"/>
    <property type="molecule type" value="Genomic_DNA"/>
</dbReference>
<keyword evidence="3" id="KW-1185">Reference proteome</keyword>
<feature type="compositionally biased region" description="Low complexity" evidence="1">
    <location>
        <begin position="834"/>
        <end position="857"/>
    </location>
</feature>
<feature type="region of interest" description="Disordered" evidence="1">
    <location>
        <begin position="312"/>
        <end position="387"/>
    </location>
</feature>
<dbReference type="KEGG" id="dpl:KGM_203486"/>
<comment type="caution">
    <text evidence="2">The sequence shown here is derived from an EMBL/GenBank/DDBJ whole genome shotgun (WGS) entry which is preliminary data.</text>
</comment>
<name>A0A212FKN8_DANPL</name>
<feature type="compositionally biased region" description="Basic and acidic residues" evidence="1">
    <location>
        <begin position="785"/>
        <end position="795"/>
    </location>
</feature>
<feature type="region of interest" description="Disordered" evidence="1">
    <location>
        <begin position="676"/>
        <end position="723"/>
    </location>
</feature>
<dbReference type="AlphaFoldDB" id="A0A212FKN8"/>
<gene>
    <name evidence="2" type="ORF">KGM_203486</name>
</gene>
<dbReference type="eggNOG" id="ENOG502T6R1">
    <property type="taxonomic scope" value="Eukaryota"/>
</dbReference>
<dbReference type="InParanoid" id="A0A212FKN8"/>
<feature type="region of interest" description="Disordered" evidence="1">
    <location>
        <begin position="608"/>
        <end position="629"/>
    </location>
</feature>